<gene>
    <name evidence="5" type="primary">CSON004017</name>
</gene>
<evidence type="ECO:0000256" key="1">
    <source>
        <dbReference type="ARBA" id="ARBA00022614"/>
    </source>
</evidence>
<dbReference type="InterPro" id="IPR003591">
    <property type="entry name" value="Leu-rich_rpt_typical-subtyp"/>
</dbReference>
<protein>
    <submittedName>
        <fullName evidence="5">CSON004017 protein</fullName>
    </submittedName>
</protein>
<dbReference type="PANTHER" id="PTHR48051:SF1">
    <property type="entry name" value="RAS SUPPRESSOR PROTEIN 1"/>
    <property type="match status" value="1"/>
</dbReference>
<dbReference type="SMART" id="SM00369">
    <property type="entry name" value="LRR_TYP"/>
    <property type="match status" value="3"/>
</dbReference>
<feature type="domain" description="PIF1/LRR1 pleckstrin homology" evidence="4">
    <location>
        <begin position="1"/>
        <end position="113"/>
    </location>
</feature>
<dbReference type="PANTHER" id="PTHR48051">
    <property type="match status" value="1"/>
</dbReference>
<organism evidence="5">
    <name type="scientific">Culicoides sonorensis</name>
    <name type="common">Biting midge</name>
    <dbReference type="NCBI Taxonomy" id="179676"/>
    <lineage>
        <taxon>Eukaryota</taxon>
        <taxon>Metazoa</taxon>
        <taxon>Ecdysozoa</taxon>
        <taxon>Arthropoda</taxon>
        <taxon>Hexapoda</taxon>
        <taxon>Insecta</taxon>
        <taxon>Pterygota</taxon>
        <taxon>Neoptera</taxon>
        <taxon>Endopterygota</taxon>
        <taxon>Diptera</taxon>
        <taxon>Nematocera</taxon>
        <taxon>Chironomoidea</taxon>
        <taxon>Ceratopogonidae</taxon>
        <taxon>Ceratopogoninae</taxon>
        <taxon>Culicoides</taxon>
        <taxon>Monoculicoides</taxon>
    </lineage>
</organism>
<accession>A0A336M559</accession>
<dbReference type="Pfam" id="PF25344">
    <property type="entry name" value="PH_LRR1"/>
    <property type="match status" value="1"/>
</dbReference>
<reference evidence="5" key="1">
    <citation type="submission" date="2018-07" db="EMBL/GenBank/DDBJ databases">
        <authorList>
            <person name="Quirk P.G."/>
            <person name="Krulwich T.A."/>
        </authorList>
    </citation>
    <scope>NUCLEOTIDE SEQUENCE</scope>
</reference>
<dbReference type="InterPro" id="IPR032675">
    <property type="entry name" value="LRR_dom_sf"/>
</dbReference>
<keyword evidence="1" id="KW-0433">Leucine-rich repeat</keyword>
<keyword evidence="3" id="KW-0539">Nucleus</keyword>
<dbReference type="EMBL" id="UFQT01000176">
    <property type="protein sequence ID" value="SSX21158.1"/>
    <property type="molecule type" value="Genomic_DNA"/>
</dbReference>
<dbReference type="InterPro" id="IPR001611">
    <property type="entry name" value="Leu-rich_rpt"/>
</dbReference>
<dbReference type="VEuPathDB" id="VectorBase:CSON004017"/>
<proteinExistence type="predicted"/>
<evidence type="ECO:0000313" key="5">
    <source>
        <dbReference type="EMBL" id="SSX21158.1"/>
    </source>
</evidence>
<dbReference type="GO" id="GO:0005737">
    <property type="term" value="C:cytoplasm"/>
    <property type="evidence" value="ECO:0007669"/>
    <property type="project" value="TreeGrafter"/>
</dbReference>
<keyword evidence="2" id="KW-0677">Repeat</keyword>
<dbReference type="SUPFAM" id="SSF52058">
    <property type="entry name" value="L domain-like"/>
    <property type="match status" value="1"/>
</dbReference>
<dbReference type="AlphaFoldDB" id="A0A336M559"/>
<sequence length="406" mass="46653">MRIICETTIVNRAYPQAKNRAQKSTVAIGTHPPNKENTEFYILVFTAQNKTGIRFKIKENLQKVFTKCLQEGKMTISFKVPEHDLQIKCDPVQLKAFMNVLKLALEGKTTNEDGRSVISHVTKVTKHEPVKTKLVIHSRKDYPIKGLPRTLTHLEMSGMKFCRVDNQVYLLKNLKHLDLNTNIIEKIPDQLGTLRLRDINLSSNKLAGSSWKWLLGDELSRSLFTLNLSDNELTFFPNAVTKLKVLTKLVISKNKIKKIPFSIRNLKYLRNFDVSSNELESLPQNINLLRFDTINLCDNLFPSEPLNRNPEMPSFNSMPSLFVLAARRVICHCIPYSPATLPRIIIDTIEFAPLCPCRMLCYDSIVHEKVQLLRPSRWASISMDRNQDVYVDSVFCSQKCFKLNRC</sequence>
<dbReference type="Gene3D" id="3.80.10.10">
    <property type="entry name" value="Ribonuclease Inhibitor"/>
    <property type="match status" value="1"/>
</dbReference>
<dbReference type="OMA" id="CETCVVN"/>
<evidence type="ECO:0000256" key="2">
    <source>
        <dbReference type="ARBA" id="ARBA00022737"/>
    </source>
</evidence>
<dbReference type="InterPro" id="IPR050216">
    <property type="entry name" value="LRR_domain-containing"/>
</dbReference>
<dbReference type="InterPro" id="IPR057437">
    <property type="entry name" value="PIF1/LRR1_PH"/>
</dbReference>
<evidence type="ECO:0000259" key="4">
    <source>
        <dbReference type="Pfam" id="PF25344"/>
    </source>
</evidence>
<name>A0A336M559_CULSO</name>
<dbReference type="PROSITE" id="PS51450">
    <property type="entry name" value="LRR"/>
    <property type="match status" value="1"/>
</dbReference>
<evidence type="ECO:0000256" key="3">
    <source>
        <dbReference type="ARBA" id="ARBA00023242"/>
    </source>
</evidence>